<feature type="domain" description="Citrate transporter-like" evidence="13">
    <location>
        <begin position="56"/>
        <end position="416"/>
    </location>
</feature>
<reference evidence="14 15" key="2">
    <citation type="submission" date="2016-03" db="EMBL/GenBank/DDBJ databases">
        <title>New uncultured bacterium of the family Gallionellaceae from acid mine drainage: description and reconstruction of genome based on metagenomic analysis of microbial community.</title>
        <authorList>
            <person name="Kadnikov V."/>
            <person name="Ivasenko D."/>
            <person name="Beletsky A."/>
            <person name="Mardanov A."/>
            <person name="Danilova E."/>
            <person name="Pimenov N."/>
            <person name="Karnachuk O."/>
            <person name="Ravin N."/>
        </authorList>
    </citation>
    <scope>NUCLEOTIDE SEQUENCE [LARGE SCALE GENOMIC DNA]</scope>
    <source>
        <strain evidence="14">ShG14-8</strain>
    </source>
</reference>
<feature type="transmembrane region" description="Helical" evidence="11">
    <location>
        <begin position="260"/>
        <end position="281"/>
    </location>
</feature>
<name>A0A139BQ04_9PROT</name>
<dbReference type="Pfam" id="PF03600">
    <property type="entry name" value="CitMHS"/>
    <property type="match status" value="1"/>
</dbReference>
<feature type="chain" id="PRO_5007483865" evidence="12">
    <location>
        <begin position="20"/>
        <end position="471"/>
    </location>
</feature>
<dbReference type="PANTHER" id="PTHR43269:SF2">
    <property type="entry name" value="SODIUM_PROTON ANTIPORTER 1-RELATED"/>
    <property type="match status" value="1"/>
</dbReference>
<evidence type="ECO:0000256" key="1">
    <source>
        <dbReference type="ARBA" id="ARBA00004141"/>
    </source>
</evidence>
<evidence type="ECO:0000256" key="8">
    <source>
        <dbReference type="ARBA" id="ARBA00023136"/>
    </source>
</evidence>
<keyword evidence="4 11" id="KW-0812">Transmembrane</keyword>
<evidence type="ECO:0000256" key="7">
    <source>
        <dbReference type="ARBA" id="ARBA00023065"/>
    </source>
</evidence>
<dbReference type="EMBL" id="LSLI01000142">
    <property type="protein sequence ID" value="KXS30785.1"/>
    <property type="molecule type" value="Genomic_DNA"/>
</dbReference>
<protein>
    <submittedName>
        <fullName evidence="14">Na+/H+ antiporter NhaD type</fullName>
    </submittedName>
</protein>
<dbReference type="PANTHER" id="PTHR43269">
    <property type="entry name" value="SODIUM/PROTON ANTIPORTER 1-RELATED"/>
    <property type="match status" value="1"/>
</dbReference>
<evidence type="ECO:0000313" key="14">
    <source>
        <dbReference type="EMBL" id="KXS30785.1"/>
    </source>
</evidence>
<feature type="transmembrane region" description="Helical" evidence="11">
    <location>
        <begin position="376"/>
        <end position="397"/>
    </location>
</feature>
<evidence type="ECO:0000256" key="4">
    <source>
        <dbReference type="ARBA" id="ARBA00022692"/>
    </source>
</evidence>
<feature type="transmembrane region" description="Helical" evidence="11">
    <location>
        <begin position="97"/>
        <end position="114"/>
    </location>
</feature>
<keyword evidence="12" id="KW-0732">Signal</keyword>
<comment type="similarity">
    <text evidence="10">Belongs to the NhaD Na(+)/H(+) (TC 2.A.62) antiporter family.</text>
</comment>
<feature type="transmembrane region" description="Helical" evidence="11">
    <location>
        <begin position="448"/>
        <end position="466"/>
    </location>
</feature>
<evidence type="ECO:0000313" key="15">
    <source>
        <dbReference type="Proteomes" id="UP000070578"/>
    </source>
</evidence>
<keyword evidence="9" id="KW-0739">Sodium transport</keyword>
<keyword evidence="8 11" id="KW-0472">Membrane</keyword>
<evidence type="ECO:0000256" key="10">
    <source>
        <dbReference type="ARBA" id="ARBA00025753"/>
    </source>
</evidence>
<organism evidence="14 15">
    <name type="scientific">Candidatus Gallionella acididurans</name>
    <dbReference type="NCBI Taxonomy" id="1796491"/>
    <lineage>
        <taxon>Bacteria</taxon>
        <taxon>Pseudomonadati</taxon>
        <taxon>Pseudomonadota</taxon>
        <taxon>Betaproteobacteria</taxon>
        <taxon>Nitrosomonadales</taxon>
        <taxon>Gallionellaceae</taxon>
        <taxon>Gallionella</taxon>
    </lineage>
</organism>
<dbReference type="InterPro" id="IPR004680">
    <property type="entry name" value="Cit_transptr-like_dom"/>
</dbReference>
<evidence type="ECO:0000256" key="12">
    <source>
        <dbReference type="SAM" id="SignalP"/>
    </source>
</evidence>
<dbReference type="PATRIC" id="fig|1796491.3.peg.3395"/>
<accession>A0A139BQ04</accession>
<dbReference type="GO" id="GO:0016020">
    <property type="term" value="C:membrane"/>
    <property type="evidence" value="ECO:0007669"/>
    <property type="project" value="UniProtKB-SubCell"/>
</dbReference>
<evidence type="ECO:0000256" key="2">
    <source>
        <dbReference type="ARBA" id="ARBA00022448"/>
    </source>
</evidence>
<feature type="transmembrane region" description="Helical" evidence="11">
    <location>
        <begin position="29"/>
        <end position="49"/>
    </location>
</feature>
<reference evidence="14 15" key="1">
    <citation type="submission" date="2016-02" db="EMBL/GenBank/DDBJ databases">
        <authorList>
            <person name="Wen L."/>
            <person name="He K."/>
            <person name="Yang H."/>
        </authorList>
    </citation>
    <scope>NUCLEOTIDE SEQUENCE [LARGE SCALE GENOMIC DNA]</scope>
    <source>
        <strain evidence="14">ShG14-8</strain>
    </source>
</reference>
<feature type="transmembrane region" description="Helical" evidence="11">
    <location>
        <begin position="61"/>
        <end position="77"/>
    </location>
</feature>
<evidence type="ECO:0000256" key="3">
    <source>
        <dbReference type="ARBA" id="ARBA00022449"/>
    </source>
</evidence>
<comment type="caution">
    <text evidence="14">The sequence shown here is derived from an EMBL/GenBank/DDBJ whole genome shotgun (WGS) entry which is preliminary data.</text>
</comment>
<feature type="transmembrane region" description="Helical" evidence="11">
    <location>
        <begin position="175"/>
        <end position="196"/>
    </location>
</feature>
<keyword evidence="6" id="KW-0915">Sodium</keyword>
<dbReference type="AlphaFoldDB" id="A0A139BQ04"/>
<keyword evidence="3" id="KW-0050">Antiport</keyword>
<feature type="transmembrane region" description="Helical" evidence="11">
    <location>
        <begin position="409"/>
        <end position="436"/>
    </location>
</feature>
<sequence>MKRLVLLFALLFMPLLAHALEGAERLDLTNNWVGITSMLLFFTAYLVVMAEESIHLRKSKPVMLAAGIIWALIAWYYQSHDIPHLVENALRHNLEEYAELMLFLLVAMTFVNVMEERNVFEALRSWLIRKGFGYRALFWVTGLLAFFISPIADNLTTALLMGAVVVAVGGGNKKFVMLACINIVVAANAGGTFSPFGDITTLMVWQKSIHATNGMVGFRVFFALFIPSLVNWLIPAVIMHFAVPNEKPKGGGEIVAMRRGALPIVALFLFTISLAVCFHSVLQLPPVIGMLTGLSLLQFFSYYLKIRGEKTHSSSENAENIGNPVPFDIFRKVSRAEWDTLFFFYGVVMCVGGLGFIGYLGMISQVIYGGLGATNANVAVGIISAVVDNIPVMFAVLSMMPDMSVGQWLLVTLTAGVGGSLLSIGSAAGVALMGQARGIYTFFGHLKWTPAIALGYAASIGVHIALNRGLF</sequence>
<keyword evidence="5 11" id="KW-1133">Transmembrane helix</keyword>
<gene>
    <name evidence="14" type="ORF">AWT59_3090</name>
</gene>
<evidence type="ECO:0000256" key="9">
    <source>
        <dbReference type="ARBA" id="ARBA00023201"/>
    </source>
</evidence>
<keyword evidence="2" id="KW-0813">Transport</keyword>
<dbReference type="InterPro" id="IPR045016">
    <property type="entry name" value="NhaD-like"/>
</dbReference>
<dbReference type="GO" id="GO:0006814">
    <property type="term" value="P:sodium ion transport"/>
    <property type="evidence" value="ECO:0007669"/>
    <property type="project" value="UniProtKB-KW"/>
</dbReference>
<proteinExistence type="inferred from homology"/>
<keyword evidence="7" id="KW-0406">Ion transport</keyword>
<dbReference type="Proteomes" id="UP000070578">
    <property type="component" value="Unassembled WGS sequence"/>
</dbReference>
<feature type="transmembrane region" description="Helical" evidence="11">
    <location>
        <begin position="216"/>
        <end position="239"/>
    </location>
</feature>
<evidence type="ECO:0000256" key="6">
    <source>
        <dbReference type="ARBA" id="ARBA00023053"/>
    </source>
</evidence>
<evidence type="ECO:0000256" key="11">
    <source>
        <dbReference type="SAM" id="Phobius"/>
    </source>
</evidence>
<evidence type="ECO:0000256" key="5">
    <source>
        <dbReference type="ARBA" id="ARBA00022989"/>
    </source>
</evidence>
<evidence type="ECO:0000259" key="13">
    <source>
        <dbReference type="Pfam" id="PF03600"/>
    </source>
</evidence>
<feature type="transmembrane region" description="Helical" evidence="11">
    <location>
        <begin position="341"/>
        <end position="364"/>
    </location>
</feature>
<dbReference type="NCBIfam" id="NF038006">
    <property type="entry name" value="NhaD_1"/>
    <property type="match status" value="1"/>
</dbReference>
<comment type="subcellular location">
    <subcellularLocation>
        <location evidence="1">Membrane</location>
        <topology evidence="1">Multi-pass membrane protein</topology>
    </subcellularLocation>
</comment>
<dbReference type="GO" id="GO:0015297">
    <property type="term" value="F:antiporter activity"/>
    <property type="evidence" value="ECO:0007669"/>
    <property type="project" value="UniProtKB-KW"/>
</dbReference>
<feature type="signal peptide" evidence="12">
    <location>
        <begin position="1"/>
        <end position="19"/>
    </location>
</feature>